<keyword evidence="3" id="KW-1185">Reference proteome</keyword>
<dbReference type="AlphaFoldDB" id="A0AAD5ZH57"/>
<reference evidence="2 3" key="1">
    <citation type="journal article" date="2022" name="Cell">
        <title>Repeat-based holocentromeres influence genome architecture and karyotype evolution.</title>
        <authorList>
            <person name="Hofstatter P.G."/>
            <person name="Thangavel G."/>
            <person name="Lux T."/>
            <person name="Neumann P."/>
            <person name="Vondrak T."/>
            <person name="Novak P."/>
            <person name="Zhang M."/>
            <person name="Costa L."/>
            <person name="Castellani M."/>
            <person name="Scott A."/>
            <person name="Toegelov H."/>
            <person name="Fuchs J."/>
            <person name="Mata-Sucre Y."/>
            <person name="Dias Y."/>
            <person name="Vanzela A.L.L."/>
            <person name="Huettel B."/>
            <person name="Almeida C.C.S."/>
            <person name="Simkova H."/>
            <person name="Souza G."/>
            <person name="Pedrosa-Harand A."/>
            <person name="Macas J."/>
            <person name="Mayer K.F.X."/>
            <person name="Houben A."/>
            <person name="Marques A."/>
        </authorList>
    </citation>
    <scope>NUCLEOTIDE SEQUENCE [LARGE SCALE GENOMIC DNA]</scope>
    <source>
        <strain evidence="2">RhyTen1mFocal</strain>
    </source>
</reference>
<accession>A0AAD5ZH57</accession>
<dbReference type="PANTHER" id="PTHR36323">
    <property type="entry name" value="MYOTUBULARIN-LIKE PROTEIN"/>
    <property type="match status" value="1"/>
</dbReference>
<name>A0AAD5ZH57_9POAL</name>
<proteinExistence type="predicted"/>
<organism evidence="2 3">
    <name type="scientific">Rhynchospora tenuis</name>
    <dbReference type="NCBI Taxonomy" id="198213"/>
    <lineage>
        <taxon>Eukaryota</taxon>
        <taxon>Viridiplantae</taxon>
        <taxon>Streptophyta</taxon>
        <taxon>Embryophyta</taxon>
        <taxon>Tracheophyta</taxon>
        <taxon>Spermatophyta</taxon>
        <taxon>Magnoliopsida</taxon>
        <taxon>Liliopsida</taxon>
        <taxon>Poales</taxon>
        <taxon>Cyperaceae</taxon>
        <taxon>Cyperoideae</taxon>
        <taxon>Rhynchosporeae</taxon>
        <taxon>Rhynchospora</taxon>
    </lineage>
</organism>
<dbReference type="Proteomes" id="UP001210211">
    <property type="component" value="Unassembled WGS sequence"/>
</dbReference>
<gene>
    <name evidence="2" type="ORF">LUZ61_001460</name>
</gene>
<evidence type="ECO:0000313" key="2">
    <source>
        <dbReference type="EMBL" id="KAJ3697755.1"/>
    </source>
</evidence>
<feature type="region of interest" description="Disordered" evidence="1">
    <location>
        <begin position="53"/>
        <end position="75"/>
    </location>
</feature>
<evidence type="ECO:0000313" key="3">
    <source>
        <dbReference type="Proteomes" id="UP001210211"/>
    </source>
</evidence>
<protein>
    <submittedName>
        <fullName evidence="2">Uncharacterized protein</fullName>
    </submittedName>
</protein>
<dbReference type="PANTHER" id="PTHR36323:SF1">
    <property type="entry name" value="MYOTUBULARIN-LIKE PROTEIN"/>
    <property type="match status" value="1"/>
</dbReference>
<evidence type="ECO:0000256" key="1">
    <source>
        <dbReference type="SAM" id="MobiDB-lite"/>
    </source>
</evidence>
<sequence>METALYATRHNNKTSPSPSLFLIKTPPLEETKSTTVSPLAAMAAFLSYLSPFPSPSSNSNKNRSKDRKNLRLADSTDPMLMMSPRIGCMGQIKSSTNCAKKGKRKKSGLLVRFLAPLFKGSSKVRDVPRSVKIVSITEMDPPLPVKRRNQEEDLYKVSLWERRFGVRELQELQLKENRRQLTTTAEIHFLGN</sequence>
<dbReference type="EMBL" id="JAMRDG010000001">
    <property type="protein sequence ID" value="KAJ3697755.1"/>
    <property type="molecule type" value="Genomic_DNA"/>
</dbReference>
<comment type="caution">
    <text evidence="2">The sequence shown here is derived from an EMBL/GenBank/DDBJ whole genome shotgun (WGS) entry which is preliminary data.</text>
</comment>